<dbReference type="AlphaFoldDB" id="A0A2H3TSB2"/>
<reference evidence="2" key="1">
    <citation type="submission" date="2016-09" db="EMBL/GenBank/DDBJ databases">
        <authorList>
            <person name="Guldener U."/>
        </authorList>
    </citation>
    <scope>NUCLEOTIDE SEQUENCE [LARGE SCALE GENOMIC DNA]</scope>
    <source>
        <strain evidence="2">V64-1</strain>
    </source>
</reference>
<dbReference type="Proteomes" id="UP000219369">
    <property type="component" value="Unassembled WGS sequence"/>
</dbReference>
<gene>
    <name evidence="1" type="ORF">FRV6_15615</name>
</gene>
<accession>A0A2H3TSB2</accession>
<evidence type="ECO:0000313" key="1">
    <source>
        <dbReference type="EMBL" id="SCO91487.1"/>
    </source>
</evidence>
<evidence type="ECO:0000313" key="2">
    <source>
        <dbReference type="Proteomes" id="UP000219369"/>
    </source>
</evidence>
<protein>
    <submittedName>
        <fullName evidence="1">Uncharacterized protein</fullName>
    </submittedName>
</protein>
<name>A0A2H3TSB2_FUSOX</name>
<dbReference type="EMBL" id="FMJY01000010">
    <property type="protein sequence ID" value="SCO91487.1"/>
    <property type="molecule type" value="Genomic_DNA"/>
</dbReference>
<organism evidence="1 2">
    <name type="scientific">Fusarium oxysporum</name>
    <name type="common">Fusarium vascular wilt</name>
    <dbReference type="NCBI Taxonomy" id="5507"/>
    <lineage>
        <taxon>Eukaryota</taxon>
        <taxon>Fungi</taxon>
        <taxon>Dikarya</taxon>
        <taxon>Ascomycota</taxon>
        <taxon>Pezizomycotina</taxon>
        <taxon>Sordariomycetes</taxon>
        <taxon>Hypocreomycetidae</taxon>
        <taxon>Hypocreales</taxon>
        <taxon>Nectriaceae</taxon>
        <taxon>Fusarium</taxon>
        <taxon>Fusarium oxysporum species complex</taxon>
    </lineage>
</organism>
<proteinExistence type="predicted"/>
<sequence>MRWVMTIKGITYNLDHPNPGYSPIIDYHDPMLW</sequence>